<evidence type="ECO:0000259" key="4">
    <source>
        <dbReference type="PROSITE" id="PS50112"/>
    </source>
</evidence>
<evidence type="ECO:0000313" key="5">
    <source>
        <dbReference type="EMBL" id="QHU10731.1"/>
    </source>
</evidence>
<dbReference type="NCBIfam" id="TIGR00229">
    <property type="entry name" value="sensory_box"/>
    <property type="match status" value="1"/>
</dbReference>
<sequence>MNVDLLNSTKKLKRQYKRDSIQNDIMYDNLAHFNNFLNCNDIDENINQILDDETISEKEKQLMELFPCINTNIEKEFDEALLSIKKTVLFFSIIPYHEFQWFKKVISITENIPICISISSAKKEHFGFPLVYVNKQFEKTTGYNRNEIIGRNCKFLQPQVPNIKEETQHKLIKKCLGMGIPTSVIITNVKKNNIPFHNLISLKPVIDEEGNYLYSIGIQTEITTEPLNKTDMQNVIDVINILSKFKLNII</sequence>
<dbReference type="AlphaFoldDB" id="A0A6C0K0P8"/>
<protein>
    <recommendedName>
        <fullName evidence="4">PAS domain-containing protein</fullName>
    </recommendedName>
</protein>
<dbReference type="CDD" id="cd00130">
    <property type="entry name" value="PAS"/>
    <property type="match status" value="1"/>
</dbReference>
<name>A0A6C0K0P8_9ZZZZ</name>
<dbReference type="InterPro" id="IPR000014">
    <property type="entry name" value="PAS"/>
</dbReference>
<dbReference type="SUPFAM" id="SSF55785">
    <property type="entry name" value="PYP-like sensor domain (PAS domain)"/>
    <property type="match status" value="1"/>
</dbReference>
<dbReference type="Pfam" id="PF13426">
    <property type="entry name" value="PAS_9"/>
    <property type="match status" value="1"/>
</dbReference>
<feature type="domain" description="PAS" evidence="4">
    <location>
        <begin position="130"/>
        <end position="159"/>
    </location>
</feature>
<evidence type="ECO:0000256" key="1">
    <source>
        <dbReference type="ARBA" id="ARBA00022630"/>
    </source>
</evidence>
<keyword evidence="2" id="KW-0288">FMN</keyword>
<reference evidence="5" key="1">
    <citation type="journal article" date="2020" name="Nature">
        <title>Giant virus diversity and host interactions through global metagenomics.</title>
        <authorList>
            <person name="Schulz F."/>
            <person name="Roux S."/>
            <person name="Paez-Espino D."/>
            <person name="Jungbluth S."/>
            <person name="Walsh D.A."/>
            <person name="Denef V.J."/>
            <person name="McMahon K.D."/>
            <person name="Konstantinidis K.T."/>
            <person name="Eloe-Fadrosh E.A."/>
            <person name="Kyrpides N.C."/>
            <person name="Woyke T."/>
        </authorList>
    </citation>
    <scope>NUCLEOTIDE SEQUENCE</scope>
    <source>
        <strain evidence="5">GVMAG-S-1101165-83</strain>
    </source>
</reference>
<evidence type="ECO:0000256" key="3">
    <source>
        <dbReference type="ARBA" id="ARBA00022991"/>
    </source>
</evidence>
<organism evidence="5">
    <name type="scientific">viral metagenome</name>
    <dbReference type="NCBI Taxonomy" id="1070528"/>
    <lineage>
        <taxon>unclassified sequences</taxon>
        <taxon>metagenomes</taxon>
        <taxon>organismal metagenomes</taxon>
    </lineage>
</organism>
<dbReference type="PANTHER" id="PTHR47429">
    <property type="entry name" value="PROTEIN TWIN LOV 1"/>
    <property type="match status" value="1"/>
</dbReference>
<keyword evidence="3" id="KW-0157">Chromophore</keyword>
<proteinExistence type="predicted"/>
<dbReference type="EMBL" id="MN740771">
    <property type="protein sequence ID" value="QHU10731.1"/>
    <property type="molecule type" value="Genomic_DNA"/>
</dbReference>
<dbReference type="GO" id="GO:0005634">
    <property type="term" value="C:nucleus"/>
    <property type="evidence" value="ECO:0007669"/>
    <property type="project" value="TreeGrafter"/>
</dbReference>
<dbReference type="PANTHER" id="PTHR47429:SF2">
    <property type="entry name" value="PROTEIN TWIN LOV 1"/>
    <property type="match status" value="1"/>
</dbReference>
<dbReference type="InterPro" id="IPR035965">
    <property type="entry name" value="PAS-like_dom_sf"/>
</dbReference>
<dbReference type="Gene3D" id="3.30.450.20">
    <property type="entry name" value="PAS domain"/>
    <property type="match status" value="1"/>
</dbReference>
<accession>A0A6C0K0P8</accession>
<dbReference type="PROSITE" id="PS50112">
    <property type="entry name" value="PAS"/>
    <property type="match status" value="1"/>
</dbReference>
<keyword evidence="1" id="KW-0285">Flavoprotein</keyword>
<evidence type="ECO:0000256" key="2">
    <source>
        <dbReference type="ARBA" id="ARBA00022643"/>
    </source>
</evidence>